<dbReference type="InterPro" id="IPR029058">
    <property type="entry name" value="AB_hydrolase_fold"/>
</dbReference>
<evidence type="ECO:0000256" key="1">
    <source>
        <dbReference type="SAM" id="MobiDB-lite"/>
    </source>
</evidence>
<comment type="caution">
    <text evidence="3">The sequence shown here is derived from an EMBL/GenBank/DDBJ whole genome shotgun (WGS) entry which is preliminary data.</text>
</comment>
<sequence length="306" mass="33043">LVVLALGACTHEIDESMLLYPHRGVAVDVGALAGQFPSHEVRREWITAPDGTRLQALRFERPDAVAAVLYFGGNGYTIGNFAAATAEAYRGLPVDLVLVDHRGYGGSGGRAGVEALLDDALVVHRHAAERARDRGLPLVVHGHSLGSFLAGHVAAAHRLDGLVLESSVTTIEDWGGHFQSMQPWWMRLAIRGVEPAPALRGRGNAGLMDRLDEPVLFLVGDEDALTPARFTRELYAGARLPERCKRLVVVPGKGHDGATQSREFREGMEWLLSLRPPGDAAVTMQPTRRPTRERPDAAADLPAPCA</sequence>
<dbReference type="PANTHER" id="PTHR12277">
    <property type="entry name" value="ALPHA/BETA HYDROLASE DOMAIN-CONTAINING PROTEIN"/>
    <property type="match status" value="1"/>
</dbReference>
<dbReference type="EMBL" id="AVBH01000212">
    <property type="protein sequence ID" value="KGO97766.1"/>
    <property type="molecule type" value="Genomic_DNA"/>
</dbReference>
<proteinExistence type="predicted"/>
<feature type="non-terminal residue" evidence="3">
    <location>
        <position position="1"/>
    </location>
</feature>
<dbReference type="PANTHER" id="PTHR12277:SF81">
    <property type="entry name" value="PROTEIN ABHD13"/>
    <property type="match status" value="1"/>
</dbReference>
<evidence type="ECO:0000259" key="2">
    <source>
        <dbReference type="Pfam" id="PF12146"/>
    </source>
</evidence>
<name>A0A0A0M9E4_9GAMM</name>
<dbReference type="AlphaFoldDB" id="A0A0A0M9E4"/>
<keyword evidence="4" id="KW-1185">Reference proteome</keyword>
<protein>
    <recommendedName>
        <fullName evidence="2">Serine aminopeptidase S33 domain-containing protein</fullName>
    </recommendedName>
</protein>
<dbReference type="Proteomes" id="UP000030003">
    <property type="component" value="Unassembled WGS sequence"/>
</dbReference>
<dbReference type="Pfam" id="PF12146">
    <property type="entry name" value="Hydrolase_4"/>
    <property type="match status" value="1"/>
</dbReference>
<accession>A0A0A0M9E4</accession>
<dbReference type="SUPFAM" id="SSF53474">
    <property type="entry name" value="alpha/beta-Hydrolases"/>
    <property type="match status" value="1"/>
</dbReference>
<organism evidence="3 4">
    <name type="scientific">Lysobacter defluvii IMMIB APB-9 = DSM 18482</name>
    <dbReference type="NCBI Taxonomy" id="1385515"/>
    <lineage>
        <taxon>Bacteria</taxon>
        <taxon>Pseudomonadati</taxon>
        <taxon>Pseudomonadota</taxon>
        <taxon>Gammaproteobacteria</taxon>
        <taxon>Lysobacterales</taxon>
        <taxon>Lysobacteraceae</taxon>
        <taxon>Novilysobacter</taxon>
    </lineage>
</organism>
<dbReference type="STRING" id="1385515.GCA_000423325_00126"/>
<dbReference type="RefSeq" id="WP_036138701.1">
    <property type="nucleotide sequence ID" value="NZ_AVBH01000212.1"/>
</dbReference>
<evidence type="ECO:0000313" key="3">
    <source>
        <dbReference type="EMBL" id="KGO97766.1"/>
    </source>
</evidence>
<reference evidence="3 4" key="1">
    <citation type="submission" date="2013-08" db="EMBL/GenBank/DDBJ databases">
        <title>Genomic analysis of Lysobacter defluvii.</title>
        <authorList>
            <person name="Wang Q."/>
            <person name="Wang G."/>
        </authorList>
    </citation>
    <scope>NUCLEOTIDE SEQUENCE [LARGE SCALE GENOMIC DNA]</scope>
    <source>
        <strain evidence="3 4">IMMIB APB-9</strain>
    </source>
</reference>
<evidence type="ECO:0000313" key="4">
    <source>
        <dbReference type="Proteomes" id="UP000030003"/>
    </source>
</evidence>
<dbReference type="eggNOG" id="COG1073">
    <property type="taxonomic scope" value="Bacteria"/>
</dbReference>
<feature type="region of interest" description="Disordered" evidence="1">
    <location>
        <begin position="278"/>
        <end position="306"/>
    </location>
</feature>
<dbReference type="InterPro" id="IPR022742">
    <property type="entry name" value="Hydrolase_4"/>
</dbReference>
<dbReference type="OrthoDB" id="9798884at2"/>
<dbReference type="Gene3D" id="3.40.50.1820">
    <property type="entry name" value="alpha/beta hydrolase"/>
    <property type="match status" value="1"/>
</dbReference>
<feature type="domain" description="Serine aminopeptidase S33" evidence="2">
    <location>
        <begin position="65"/>
        <end position="188"/>
    </location>
</feature>
<gene>
    <name evidence="3" type="ORF">N791_05940</name>
</gene>